<sequence>MPSCLQAWRVPSGGCYGEAEENGGVGTIGARRRKTTIEAASHHGALPLCPKASLQTLFGSSAGQQLPILPHTHSSYSTTSTYDYKSSTHSKTVSHHKATKALFTNPTRAQLPRPPPAAPPKASMDATKDKKTTAEQPPVEETKGKRPTPSPPGTPPPPPSPHRQPPSPHTPPQPQRPLSEIFDIIERNRKEKWRKESEAGRLEKTAEADQR</sequence>
<dbReference type="AlphaFoldDB" id="A0A6A6T9E6"/>
<protein>
    <submittedName>
        <fullName evidence="2">Uncharacterized protein</fullName>
    </submittedName>
</protein>
<dbReference type="EMBL" id="MU004348">
    <property type="protein sequence ID" value="KAF2655488.1"/>
    <property type="molecule type" value="Genomic_DNA"/>
</dbReference>
<evidence type="ECO:0000313" key="3">
    <source>
        <dbReference type="Proteomes" id="UP000799324"/>
    </source>
</evidence>
<gene>
    <name evidence="2" type="ORF">K491DRAFT_678811</name>
</gene>
<feature type="compositionally biased region" description="Low complexity" evidence="1">
    <location>
        <begin position="77"/>
        <end position="91"/>
    </location>
</feature>
<evidence type="ECO:0000313" key="2">
    <source>
        <dbReference type="EMBL" id="KAF2655488.1"/>
    </source>
</evidence>
<accession>A0A6A6T9E6</accession>
<feature type="region of interest" description="Disordered" evidence="1">
    <location>
        <begin position="102"/>
        <end position="211"/>
    </location>
</feature>
<feature type="compositionally biased region" description="Pro residues" evidence="1">
    <location>
        <begin position="148"/>
        <end position="175"/>
    </location>
</feature>
<feature type="region of interest" description="Disordered" evidence="1">
    <location>
        <begin position="77"/>
        <end position="96"/>
    </location>
</feature>
<reference evidence="2" key="1">
    <citation type="journal article" date="2020" name="Stud. Mycol.">
        <title>101 Dothideomycetes genomes: a test case for predicting lifestyles and emergence of pathogens.</title>
        <authorList>
            <person name="Haridas S."/>
            <person name="Albert R."/>
            <person name="Binder M."/>
            <person name="Bloem J."/>
            <person name="Labutti K."/>
            <person name="Salamov A."/>
            <person name="Andreopoulos B."/>
            <person name="Baker S."/>
            <person name="Barry K."/>
            <person name="Bills G."/>
            <person name="Bluhm B."/>
            <person name="Cannon C."/>
            <person name="Castanera R."/>
            <person name="Culley D."/>
            <person name="Daum C."/>
            <person name="Ezra D."/>
            <person name="Gonzalez J."/>
            <person name="Henrissat B."/>
            <person name="Kuo A."/>
            <person name="Liang C."/>
            <person name="Lipzen A."/>
            <person name="Lutzoni F."/>
            <person name="Magnuson J."/>
            <person name="Mondo S."/>
            <person name="Nolan M."/>
            <person name="Ohm R."/>
            <person name="Pangilinan J."/>
            <person name="Park H.-J."/>
            <person name="Ramirez L."/>
            <person name="Alfaro M."/>
            <person name="Sun H."/>
            <person name="Tritt A."/>
            <person name="Yoshinaga Y."/>
            <person name="Zwiers L.-H."/>
            <person name="Turgeon B."/>
            <person name="Goodwin S."/>
            <person name="Spatafora J."/>
            <person name="Crous P."/>
            <person name="Grigoriev I."/>
        </authorList>
    </citation>
    <scope>NUCLEOTIDE SEQUENCE</scope>
    <source>
        <strain evidence="2">CBS 122681</strain>
    </source>
</reference>
<proteinExistence type="predicted"/>
<organism evidence="2 3">
    <name type="scientific">Lophiostoma macrostomum CBS 122681</name>
    <dbReference type="NCBI Taxonomy" id="1314788"/>
    <lineage>
        <taxon>Eukaryota</taxon>
        <taxon>Fungi</taxon>
        <taxon>Dikarya</taxon>
        <taxon>Ascomycota</taxon>
        <taxon>Pezizomycotina</taxon>
        <taxon>Dothideomycetes</taxon>
        <taxon>Pleosporomycetidae</taxon>
        <taxon>Pleosporales</taxon>
        <taxon>Lophiostomataceae</taxon>
        <taxon>Lophiostoma</taxon>
    </lineage>
</organism>
<evidence type="ECO:0000256" key="1">
    <source>
        <dbReference type="SAM" id="MobiDB-lite"/>
    </source>
</evidence>
<feature type="compositionally biased region" description="Basic and acidic residues" evidence="1">
    <location>
        <begin position="184"/>
        <end position="211"/>
    </location>
</feature>
<dbReference type="Proteomes" id="UP000799324">
    <property type="component" value="Unassembled WGS sequence"/>
</dbReference>
<name>A0A6A6T9E6_9PLEO</name>
<keyword evidence="3" id="KW-1185">Reference proteome</keyword>